<dbReference type="Proteomes" id="UP001055093">
    <property type="component" value="Unassembled WGS sequence"/>
</dbReference>
<feature type="transmembrane region" description="Helical" evidence="1">
    <location>
        <begin position="12"/>
        <end position="33"/>
    </location>
</feature>
<comment type="caution">
    <text evidence="2">The sequence shown here is derived from an EMBL/GenBank/DDBJ whole genome shotgun (WGS) entry which is preliminary data.</text>
</comment>
<organism evidence="2 3">
    <name type="scientific">Methylorubrum suomiense</name>
    <dbReference type="NCBI Taxonomy" id="144191"/>
    <lineage>
        <taxon>Bacteria</taxon>
        <taxon>Pseudomonadati</taxon>
        <taxon>Pseudomonadota</taxon>
        <taxon>Alphaproteobacteria</taxon>
        <taxon>Hyphomicrobiales</taxon>
        <taxon>Methylobacteriaceae</taxon>
        <taxon>Methylorubrum</taxon>
    </lineage>
</organism>
<proteinExistence type="predicted"/>
<protein>
    <submittedName>
        <fullName evidence="2">Uncharacterized protein</fullName>
    </submittedName>
</protein>
<name>A0ABQ4USX0_9HYPH</name>
<evidence type="ECO:0000313" key="3">
    <source>
        <dbReference type="Proteomes" id="UP001055093"/>
    </source>
</evidence>
<dbReference type="EMBL" id="BPRE01000004">
    <property type="protein sequence ID" value="GJE75214.1"/>
    <property type="molecule type" value="Genomic_DNA"/>
</dbReference>
<reference evidence="2" key="2">
    <citation type="submission" date="2021-08" db="EMBL/GenBank/DDBJ databases">
        <authorList>
            <person name="Tani A."/>
            <person name="Ola A."/>
            <person name="Ogura Y."/>
            <person name="Katsura K."/>
            <person name="Hayashi T."/>
        </authorList>
    </citation>
    <scope>NUCLEOTIDE SEQUENCE</scope>
    <source>
        <strain evidence="2">DSM 14458</strain>
    </source>
</reference>
<keyword evidence="1" id="KW-0472">Membrane</keyword>
<reference evidence="2" key="1">
    <citation type="journal article" date="2021" name="Front. Microbiol.">
        <title>Comprehensive Comparative Genomics and Phenotyping of Methylobacterium Species.</title>
        <authorList>
            <person name="Alessa O."/>
            <person name="Ogura Y."/>
            <person name="Fujitani Y."/>
            <person name="Takami H."/>
            <person name="Hayashi T."/>
            <person name="Sahin N."/>
            <person name="Tani A."/>
        </authorList>
    </citation>
    <scope>NUCLEOTIDE SEQUENCE</scope>
    <source>
        <strain evidence="2">DSM 14458</strain>
    </source>
</reference>
<evidence type="ECO:0000313" key="2">
    <source>
        <dbReference type="EMBL" id="GJE75214.1"/>
    </source>
</evidence>
<evidence type="ECO:0000256" key="1">
    <source>
        <dbReference type="SAM" id="Phobius"/>
    </source>
</evidence>
<sequence>MNTAHGRNRWVMPLYAGVVVAIAVSIGLGLWILP</sequence>
<gene>
    <name evidence="2" type="ORF">BGCPKDLD_1795</name>
</gene>
<keyword evidence="3" id="KW-1185">Reference proteome</keyword>
<keyword evidence="1" id="KW-0812">Transmembrane</keyword>
<accession>A0ABQ4USX0</accession>
<keyword evidence="1" id="KW-1133">Transmembrane helix</keyword>